<keyword evidence="3 5" id="KW-0862">Zinc</keyword>
<keyword evidence="4" id="KW-0560">Oxidoreductase</keyword>
<name>A0A1H0LPQ7_9PSEU</name>
<dbReference type="InterPro" id="IPR013154">
    <property type="entry name" value="ADH-like_N"/>
</dbReference>
<dbReference type="PROSITE" id="PS00059">
    <property type="entry name" value="ADH_ZINC"/>
    <property type="match status" value="1"/>
</dbReference>
<accession>A0A1H0LPQ7</accession>
<dbReference type="OrthoDB" id="241504at2"/>
<evidence type="ECO:0000256" key="5">
    <source>
        <dbReference type="RuleBase" id="RU361277"/>
    </source>
</evidence>
<dbReference type="Pfam" id="PF08240">
    <property type="entry name" value="ADH_N"/>
    <property type="match status" value="1"/>
</dbReference>
<comment type="cofactor">
    <cofactor evidence="1 5">
        <name>Zn(2+)</name>
        <dbReference type="ChEBI" id="CHEBI:29105"/>
    </cofactor>
</comment>
<dbReference type="Gene3D" id="3.90.180.10">
    <property type="entry name" value="Medium-chain alcohol dehydrogenases, catalytic domain"/>
    <property type="match status" value="1"/>
</dbReference>
<evidence type="ECO:0000256" key="3">
    <source>
        <dbReference type="ARBA" id="ARBA00022833"/>
    </source>
</evidence>
<evidence type="ECO:0000256" key="2">
    <source>
        <dbReference type="ARBA" id="ARBA00022723"/>
    </source>
</evidence>
<evidence type="ECO:0000256" key="1">
    <source>
        <dbReference type="ARBA" id="ARBA00001947"/>
    </source>
</evidence>
<sequence length="389" mass="42168">MKALCWEGINDVRVQDVPDPELLGDQDMILKVRLSTVCGSDLHLLTGHIPFMQAGDVIGHEFMGEVVEVGSGVTRHRPGDRVVVCSFIACGRCWYCRNELYSLCDNTNTNPAITQHLWGADPGGIFGYSHAMGGFRGSHAEYVRVPFADHTAIPIPEAVDDMSALFTSDSAATGWMGADLGGVKQGDVVAVWGAGAVGQMAARAAQLLGAERVLIIDRFDYRLRQAETMFGVETVNYAETSVGDALLDATGGRGPDVCIEAVGCEAHSTGPQHVYDQVKSKLKLETDRPIAVREAIYHCRKGGSVFVLGVFTGIVDKFPLGAMMNKGLTVRGAQQHGQRYIPMLLDRIASGELVTDHLATHVMPLSEGARGYELFKKKEDDCVRSVFRL</sequence>
<comment type="similarity">
    <text evidence="5">Belongs to the zinc-containing alcohol dehydrogenase family.</text>
</comment>
<dbReference type="AlphaFoldDB" id="A0A1H0LPQ7"/>
<keyword evidence="2 5" id="KW-0479">Metal-binding</keyword>
<evidence type="ECO:0000313" key="9">
    <source>
        <dbReference type="Proteomes" id="UP000199691"/>
    </source>
</evidence>
<evidence type="ECO:0000313" key="8">
    <source>
        <dbReference type="EMBL" id="SDO70154.1"/>
    </source>
</evidence>
<dbReference type="InterPro" id="IPR036291">
    <property type="entry name" value="NAD(P)-bd_dom_sf"/>
</dbReference>
<dbReference type="GO" id="GO:0016491">
    <property type="term" value="F:oxidoreductase activity"/>
    <property type="evidence" value="ECO:0007669"/>
    <property type="project" value="UniProtKB-KW"/>
</dbReference>
<dbReference type="RefSeq" id="WP_090097093.1">
    <property type="nucleotide sequence ID" value="NZ_FNIX01000003.1"/>
</dbReference>
<dbReference type="Proteomes" id="UP000199691">
    <property type="component" value="Unassembled WGS sequence"/>
</dbReference>
<gene>
    <name evidence="8" type="ORF">SAMN05421507_103398</name>
</gene>
<dbReference type="InterPro" id="IPR011032">
    <property type="entry name" value="GroES-like_sf"/>
</dbReference>
<dbReference type="Gene3D" id="3.40.50.720">
    <property type="entry name" value="NAD(P)-binding Rossmann-like Domain"/>
    <property type="match status" value="1"/>
</dbReference>
<dbReference type="CDD" id="cd08283">
    <property type="entry name" value="FDH_like_1"/>
    <property type="match status" value="1"/>
</dbReference>
<dbReference type="InterPro" id="IPR013149">
    <property type="entry name" value="ADH-like_C"/>
</dbReference>
<protein>
    <submittedName>
        <fullName evidence="8">Threonine dehydrogenase</fullName>
    </submittedName>
</protein>
<dbReference type="GO" id="GO:0008270">
    <property type="term" value="F:zinc ion binding"/>
    <property type="evidence" value="ECO:0007669"/>
    <property type="project" value="InterPro"/>
</dbReference>
<keyword evidence="9" id="KW-1185">Reference proteome</keyword>
<organism evidence="8 9">
    <name type="scientific">Lentzea jiangxiensis</name>
    <dbReference type="NCBI Taxonomy" id="641025"/>
    <lineage>
        <taxon>Bacteria</taxon>
        <taxon>Bacillati</taxon>
        <taxon>Actinomycetota</taxon>
        <taxon>Actinomycetes</taxon>
        <taxon>Pseudonocardiales</taxon>
        <taxon>Pseudonocardiaceae</taxon>
        <taxon>Lentzea</taxon>
    </lineage>
</organism>
<dbReference type="PANTHER" id="PTHR42813:SF2">
    <property type="entry name" value="DEHYDROGENASE, ZINC-CONTAINING, PUTATIVE (AFU_ORTHOLOGUE AFUA_2G02810)-RELATED"/>
    <property type="match status" value="1"/>
</dbReference>
<dbReference type="InterPro" id="IPR002328">
    <property type="entry name" value="ADH_Zn_CS"/>
</dbReference>
<evidence type="ECO:0000259" key="7">
    <source>
        <dbReference type="Pfam" id="PF08240"/>
    </source>
</evidence>
<dbReference type="Pfam" id="PF00107">
    <property type="entry name" value="ADH_zinc_N"/>
    <property type="match status" value="1"/>
</dbReference>
<dbReference type="EMBL" id="FNIX01000003">
    <property type="protein sequence ID" value="SDO70154.1"/>
    <property type="molecule type" value="Genomic_DNA"/>
</dbReference>
<reference evidence="9" key="1">
    <citation type="submission" date="2016-10" db="EMBL/GenBank/DDBJ databases">
        <authorList>
            <person name="Varghese N."/>
            <person name="Submissions S."/>
        </authorList>
    </citation>
    <scope>NUCLEOTIDE SEQUENCE [LARGE SCALE GENOMIC DNA]</scope>
    <source>
        <strain evidence="9">CGMCC 4.6609</strain>
    </source>
</reference>
<dbReference type="SUPFAM" id="SSF51735">
    <property type="entry name" value="NAD(P)-binding Rossmann-fold domains"/>
    <property type="match status" value="1"/>
</dbReference>
<dbReference type="SUPFAM" id="SSF50129">
    <property type="entry name" value="GroES-like"/>
    <property type="match status" value="1"/>
</dbReference>
<evidence type="ECO:0000256" key="4">
    <source>
        <dbReference type="ARBA" id="ARBA00023002"/>
    </source>
</evidence>
<evidence type="ECO:0000259" key="6">
    <source>
        <dbReference type="Pfam" id="PF00107"/>
    </source>
</evidence>
<dbReference type="PANTHER" id="PTHR42813">
    <property type="entry name" value="ZINC-TYPE ALCOHOL DEHYDROGENASE-LIKE"/>
    <property type="match status" value="1"/>
</dbReference>
<dbReference type="STRING" id="641025.SAMN05421507_103398"/>
<feature type="domain" description="Alcohol dehydrogenase-like C-terminal" evidence="6">
    <location>
        <begin position="196"/>
        <end position="264"/>
    </location>
</feature>
<feature type="domain" description="Alcohol dehydrogenase-like N-terminal" evidence="7">
    <location>
        <begin position="24"/>
        <end position="155"/>
    </location>
</feature>
<proteinExistence type="inferred from homology"/>